<organism evidence="9 10">
    <name type="scientific">Hydrogenispora ethanolica</name>
    <dbReference type="NCBI Taxonomy" id="1082276"/>
    <lineage>
        <taxon>Bacteria</taxon>
        <taxon>Bacillati</taxon>
        <taxon>Bacillota</taxon>
        <taxon>Hydrogenispora</taxon>
    </lineage>
</organism>
<protein>
    <submittedName>
        <fullName evidence="9">Peptide/nickel transport system permease protein</fullName>
    </submittedName>
</protein>
<evidence type="ECO:0000256" key="3">
    <source>
        <dbReference type="ARBA" id="ARBA00022475"/>
    </source>
</evidence>
<dbReference type="Proteomes" id="UP000295008">
    <property type="component" value="Unassembled WGS sequence"/>
</dbReference>
<dbReference type="PANTHER" id="PTHR43163:SF6">
    <property type="entry name" value="DIPEPTIDE TRANSPORT SYSTEM PERMEASE PROTEIN DPPB-RELATED"/>
    <property type="match status" value="1"/>
</dbReference>
<evidence type="ECO:0000313" key="10">
    <source>
        <dbReference type="Proteomes" id="UP000295008"/>
    </source>
</evidence>
<dbReference type="Gene3D" id="1.10.3720.10">
    <property type="entry name" value="MetI-like"/>
    <property type="match status" value="1"/>
</dbReference>
<keyword evidence="10" id="KW-1185">Reference proteome</keyword>
<feature type="transmembrane region" description="Helical" evidence="7">
    <location>
        <begin position="182"/>
        <end position="200"/>
    </location>
</feature>
<comment type="subcellular location">
    <subcellularLocation>
        <location evidence="1 7">Cell membrane</location>
        <topology evidence="1 7">Multi-pass membrane protein</topology>
    </subcellularLocation>
</comment>
<dbReference type="EMBL" id="SLUN01000067">
    <property type="protein sequence ID" value="TCL54138.1"/>
    <property type="molecule type" value="Genomic_DNA"/>
</dbReference>
<feature type="transmembrane region" description="Helical" evidence="7">
    <location>
        <begin position="97"/>
        <end position="123"/>
    </location>
</feature>
<sequence>MGSYVWKRIVQIVGVLLIVSVFIFLLMSFLPGDPVFAMLGQEVSPEEYARVFKELQLDKPIYVRYLTWVSHAVTGDFGQSVQFHKSTLELLKERVPITLFLSLAAFFISMPLGVLFGVISAVFRGKKLDTGVTLLANLTACMPSFWVGMLLMYVFSLCLGWLPSFGFTWPWADFTKSMKQLAMPLFCLALGGVATTTRQTRSSMLEVIKQDYVRTARSKGLSEQKVIFVHALKNGLIPIITLMGMRLGGLVGGSMFVESVFAIPGMGSLFVQAIQTRDIPVVQACVLLTAVVSCAANLVTDILYAVIDPRIQYEQ</sequence>
<dbReference type="AlphaFoldDB" id="A0A4R1QKG4"/>
<name>A0A4R1QKG4_HYDET</name>
<evidence type="ECO:0000256" key="7">
    <source>
        <dbReference type="RuleBase" id="RU363032"/>
    </source>
</evidence>
<keyword evidence="3" id="KW-1003">Cell membrane</keyword>
<evidence type="ECO:0000256" key="4">
    <source>
        <dbReference type="ARBA" id="ARBA00022692"/>
    </source>
</evidence>
<evidence type="ECO:0000259" key="8">
    <source>
        <dbReference type="PROSITE" id="PS50928"/>
    </source>
</evidence>
<dbReference type="InterPro" id="IPR035906">
    <property type="entry name" value="MetI-like_sf"/>
</dbReference>
<comment type="similarity">
    <text evidence="7">Belongs to the binding-protein-dependent transport system permease family.</text>
</comment>
<feature type="transmembrane region" description="Helical" evidence="7">
    <location>
        <begin position="135"/>
        <end position="162"/>
    </location>
</feature>
<proteinExistence type="inferred from homology"/>
<keyword evidence="2 7" id="KW-0813">Transport</keyword>
<reference evidence="9 10" key="1">
    <citation type="submission" date="2019-03" db="EMBL/GenBank/DDBJ databases">
        <title>Genomic Encyclopedia of Type Strains, Phase IV (KMG-IV): sequencing the most valuable type-strain genomes for metagenomic binning, comparative biology and taxonomic classification.</title>
        <authorList>
            <person name="Goeker M."/>
        </authorList>
    </citation>
    <scope>NUCLEOTIDE SEQUENCE [LARGE SCALE GENOMIC DNA]</scope>
    <source>
        <strain evidence="9 10">LX-B</strain>
    </source>
</reference>
<comment type="caution">
    <text evidence="9">The sequence shown here is derived from an EMBL/GenBank/DDBJ whole genome shotgun (WGS) entry which is preliminary data.</text>
</comment>
<dbReference type="CDD" id="cd06261">
    <property type="entry name" value="TM_PBP2"/>
    <property type="match status" value="1"/>
</dbReference>
<evidence type="ECO:0000256" key="6">
    <source>
        <dbReference type="ARBA" id="ARBA00023136"/>
    </source>
</evidence>
<evidence type="ECO:0000256" key="1">
    <source>
        <dbReference type="ARBA" id="ARBA00004651"/>
    </source>
</evidence>
<gene>
    <name evidence="9" type="ORF">EDC14_10672</name>
</gene>
<dbReference type="PROSITE" id="PS50928">
    <property type="entry name" value="ABC_TM1"/>
    <property type="match status" value="1"/>
</dbReference>
<feature type="domain" description="ABC transmembrane type-1" evidence="8">
    <location>
        <begin position="95"/>
        <end position="300"/>
    </location>
</feature>
<dbReference type="GO" id="GO:0005886">
    <property type="term" value="C:plasma membrane"/>
    <property type="evidence" value="ECO:0007669"/>
    <property type="project" value="UniProtKB-SubCell"/>
</dbReference>
<accession>A0A4R1QKG4</accession>
<dbReference type="Pfam" id="PF00528">
    <property type="entry name" value="BPD_transp_1"/>
    <property type="match status" value="1"/>
</dbReference>
<keyword evidence="5 7" id="KW-1133">Transmembrane helix</keyword>
<dbReference type="RefSeq" id="WP_132018168.1">
    <property type="nucleotide sequence ID" value="NZ_SLUN01000067.1"/>
</dbReference>
<dbReference type="GO" id="GO:0055085">
    <property type="term" value="P:transmembrane transport"/>
    <property type="evidence" value="ECO:0007669"/>
    <property type="project" value="InterPro"/>
</dbReference>
<keyword evidence="4 7" id="KW-0812">Transmembrane</keyword>
<feature type="transmembrane region" description="Helical" evidence="7">
    <location>
        <begin position="281"/>
        <end position="307"/>
    </location>
</feature>
<dbReference type="OrthoDB" id="2803660at2"/>
<evidence type="ECO:0000313" key="9">
    <source>
        <dbReference type="EMBL" id="TCL54138.1"/>
    </source>
</evidence>
<dbReference type="InterPro" id="IPR045621">
    <property type="entry name" value="BPD_transp_1_N"/>
</dbReference>
<dbReference type="PANTHER" id="PTHR43163">
    <property type="entry name" value="DIPEPTIDE TRANSPORT SYSTEM PERMEASE PROTEIN DPPB-RELATED"/>
    <property type="match status" value="1"/>
</dbReference>
<evidence type="ECO:0000256" key="2">
    <source>
        <dbReference type="ARBA" id="ARBA00022448"/>
    </source>
</evidence>
<feature type="transmembrane region" description="Helical" evidence="7">
    <location>
        <begin position="12"/>
        <end position="30"/>
    </location>
</feature>
<evidence type="ECO:0000256" key="5">
    <source>
        <dbReference type="ARBA" id="ARBA00022989"/>
    </source>
</evidence>
<dbReference type="InterPro" id="IPR000515">
    <property type="entry name" value="MetI-like"/>
</dbReference>
<keyword evidence="6 7" id="KW-0472">Membrane</keyword>
<dbReference type="Pfam" id="PF19300">
    <property type="entry name" value="BPD_transp_1_N"/>
    <property type="match status" value="1"/>
</dbReference>
<dbReference type="SUPFAM" id="SSF161098">
    <property type="entry name" value="MetI-like"/>
    <property type="match status" value="1"/>
</dbReference>
<feature type="transmembrane region" description="Helical" evidence="7">
    <location>
        <begin position="250"/>
        <end position="275"/>
    </location>
</feature>